<evidence type="ECO:0000256" key="2">
    <source>
        <dbReference type="ARBA" id="ARBA00004496"/>
    </source>
</evidence>
<accession>A0A1X2IGS1</accession>
<evidence type="ECO:0000256" key="3">
    <source>
        <dbReference type="ARBA" id="ARBA00006405"/>
    </source>
</evidence>
<dbReference type="STRING" id="90262.A0A1X2IGS1"/>
<dbReference type="InterPro" id="IPR045128">
    <property type="entry name" value="PI31-like"/>
</dbReference>
<comment type="subcellular location">
    <subcellularLocation>
        <location evidence="2">Cytoplasm</location>
    </subcellularLocation>
    <subcellularLocation>
        <location evidence="1">Endoplasmic reticulum</location>
    </subcellularLocation>
</comment>
<feature type="domain" description="PI31 proteasome regulator C-terminal" evidence="12">
    <location>
        <begin position="228"/>
        <end position="299"/>
    </location>
</feature>
<feature type="compositionally biased region" description="Gly residues" evidence="11">
    <location>
        <begin position="299"/>
        <end position="321"/>
    </location>
</feature>
<dbReference type="AlphaFoldDB" id="A0A1X2IGS1"/>
<sequence>MTSNVLDPSSILHKITQNLPNTLQSPYDALMAASHAAMLSVGFKFAGLGDDARQEGDGTQTKLPEEWNAQGPHVYSIRYSHPQSSMTFVIKSLKLGNKWIVHGLGIDDNKTATLELNVDDYTSQSFYPYTASSEQPLVHGFISSSRFNDLLVLYKINIIQRLMPGLAKPGYSEESTSSTTTTTSTEPQRQQPNRTQPPSSEVPYPRPPIFDDPTSPDRPFSGVSPSSVGRDDLNPLGGPLGSLRPLGSGTGGGMFVGPDHPIFGGGRNDLDDPAGVFGGPQPLPRGAVPPGARFDPIGPFGGNPGRGGGRGGRGRGRGNFGGEPDNDELPPPGYNDMFM</sequence>
<evidence type="ECO:0000256" key="8">
    <source>
        <dbReference type="ARBA" id="ARBA00022942"/>
    </source>
</evidence>
<feature type="compositionally biased region" description="Low complexity" evidence="11">
    <location>
        <begin position="172"/>
        <end position="203"/>
    </location>
</feature>
<dbReference type="GO" id="GO:0005783">
    <property type="term" value="C:endoplasmic reticulum"/>
    <property type="evidence" value="ECO:0007669"/>
    <property type="project" value="UniProtKB-SubCell"/>
</dbReference>
<evidence type="ECO:0000259" key="12">
    <source>
        <dbReference type="Pfam" id="PF08577"/>
    </source>
</evidence>
<comment type="function">
    <text evidence="10">Plays an important role in control of proteasome function. Inhibits the hydrolysis of protein and peptide substrates by the 20S proteasome. Also inhibits the activation of the proteasome by the proteasome regulatory proteins PA700 and PA28.</text>
</comment>
<comment type="caution">
    <text evidence="14">The sequence shown here is derived from an EMBL/GenBank/DDBJ whole genome shotgun (WGS) entry which is preliminary data.</text>
</comment>
<reference evidence="14 15" key="1">
    <citation type="submission" date="2016-07" db="EMBL/GenBank/DDBJ databases">
        <title>Pervasive Adenine N6-methylation of Active Genes in Fungi.</title>
        <authorList>
            <consortium name="DOE Joint Genome Institute"/>
            <person name="Mondo S.J."/>
            <person name="Dannebaum R.O."/>
            <person name="Kuo R.C."/>
            <person name="Labutti K."/>
            <person name="Haridas S."/>
            <person name="Kuo A."/>
            <person name="Salamov A."/>
            <person name="Ahrendt S.R."/>
            <person name="Lipzen A."/>
            <person name="Sullivan W."/>
            <person name="Andreopoulos W.B."/>
            <person name="Clum A."/>
            <person name="Lindquist E."/>
            <person name="Daum C."/>
            <person name="Ramamoorthy G.K."/>
            <person name="Gryganskyi A."/>
            <person name="Culley D."/>
            <person name="Magnuson J.K."/>
            <person name="James T.Y."/>
            <person name="O'Malley M.A."/>
            <person name="Stajich J.E."/>
            <person name="Spatafora J.W."/>
            <person name="Visel A."/>
            <person name="Grigoriev I.V."/>
        </authorList>
    </citation>
    <scope>NUCLEOTIDE SEQUENCE [LARGE SCALE GENOMIC DNA]</scope>
    <source>
        <strain evidence="14 15">NRRL 1336</strain>
    </source>
</reference>
<dbReference type="Pfam" id="PF11566">
    <property type="entry name" value="PI31_Prot_N"/>
    <property type="match status" value="1"/>
</dbReference>
<keyword evidence="8 14" id="KW-0647">Proteasome</keyword>
<feature type="compositionally biased region" description="Low complexity" evidence="11">
    <location>
        <begin position="234"/>
        <end position="247"/>
    </location>
</feature>
<feature type="domain" description="PI31 proteasome regulator N-terminal" evidence="13">
    <location>
        <begin position="22"/>
        <end position="168"/>
    </location>
</feature>
<keyword evidence="15" id="KW-1185">Reference proteome</keyword>
<organism evidence="14 15">
    <name type="scientific">Absidia repens</name>
    <dbReference type="NCBI Taxonomy" id="90262"/>
    <lineage>
        <taxon>Eukaryota</taxon>
        <taxon>Fungi</taxon>
        <taxon>Fungi incertae sedis</taxon>
        <taxon>Mucoromycota</taxon>
        <taxon>Mucoromycotina</taxon>
        <taxon>Mucoromycetes</taxon>
        <taxon>Mucorales</taxon>
        <taxon>Cunninghamellaceae</taxon>
        <taxon>Absidia</taxon>
    </lineage>
</organism>
<keyword evidence="4" id="KW-0488">Methylation</keyword>
<name>A0A1X2IGS1_9FUNG</name>
<proteinExistence type="inferred from homology"/>
<gene>
    <name evidence="14" type="ORF">BCR42DRAFT_414690</name>
</gene>
<protein>
    <submittedName>
        <fullName evidence="14">PI31 proteasome regulator N-terminal-domain-containing protein</fullName>
    </submittedName>
</protein>
<dbReference type="EMBL" id="MCGE01000011">
    <property type="protein sequence ID" value="ORZ16267.1"/>
    <property type="molecule type" value="Genomic_DNA"/>
</dbReference>
<evidence type="ECO:0000313" key="14">
    <source>
        <dbReference type="EMBL" id="ORZ16267.1"/>
    </source>
</evidence>
<dbReference type="InterPro" id="IPR021625">
    <property type="entry name" value="PI31_Prot_N"/>
</dbReference>
<dbReference type="GO" id="GO:0070628">
    <property type="term" value="F:proteasome binding"/>
    <property type="evidence" value="ECO:0007669"/>
    <property type="project" value="InterPro"/>
</dbReference>
<evidence type="ECO:0000256" key="9">
    <source>
        <dbReference type="ARBA" id="ARBA00022990"/>
    </source>
</evidence>
<dbReference type="Pfam" id="PF08577">
    <property type="entry name" value="PI31_Prot_C"/>
    <property type="match status" value="1"/>
</dbReference>
<evidence type="ECO:0000259" key="13">
    <source>
        <dbReference type="Pfam" id="PF11566"/>
    </source>
</evidence>
<dbReference type="Gene3D" id="3.40.1000.30">
    <property type="match status" value="1"/>
</dbReference>
<dbReference type="PANTHER" id="PTHR13266">
    <property type="entry name" value="PROTEASOME INHIBITOR"/>
    <property type="match status" value="1"/>
</dbReference>
<dbReference type="PANTHER" id="PTHR13266:SF1">
    <property type="entry name" value="PROTEASOME INHIBITOR PI31 SUBUNIT"/>
    <property type="match status" value="1"/>
</dbReference>
<evidence type="ECO:0000256" key="4">
    <source>
        <dbReference type="ARBA" id="ARBA00022481"/>
    </source>
</evidence>
<evidence type="ECO:0000256" key="7">
    <source>
        <dbReference type="ARBA" id="ARBA00022824"/>
    </source>
</evidence>
<dbReference type="GO" id="GO:0000502">
    <property type="term" value="C:proteasome complex"/>
    <property type="evidence" value="ECO:0007669"/>
    <property type="project" value="UniProtKB-KW"/>
</dbReference>
<dbReference type="InterPro" id="IPR013886">
    <property type="entry name" value="PI31_Prot_C"/>
</dbReference>
<keyword evidence="6" id="KW-0597">Phosphoprotein</keyword>
<comment type="similarity">
    <text evidence="3">Belongs to the proteasome inhibitor PI31 family.</text>
</comment>
<evidence type="ECO:0000256" key="11">
    <source>
        <dbReference type="SAM" id="MobiDB-lite"/>
    </source>
</evidence>
<evidence type="ECO:0000256" key="6">
    <source>
        <dbReference type="ARBA" id="ARBA00022553"/>
    </source>
</evidence>
<keyword evidence="7" id="KW-0256">Endoplasmic reticulum</keyword>
<dbReference type="Proteomes" id="UP000193560">
    <property type="component" value="Unassembled WGS sequence"/>
</dbReference>
<feature type="region of interest" description="Disordered" evidence="11">
    <location>
        <begin position="275"/>
        <end position="339"/>
    </location>
</feature>
<evidence type="ECO:0000256" key="5">
    <source>
        <dbReference type="ARBA" id="ARBA00022490"/>
    </source>
</evidence>
<dbReference type="OrthoDB" id="68090at2759"/>
<evidence type="ECO:0000256" key="1">
    <source>
        <dbReference type="ARBA" id="ARBA00004240"/>
    </source>
</evidence>
<evidence type="ECO:0000313" key="15">
    <source>
        <dbReference type="Proteomes" id="UP000193560"/>
    </source>
</evidence>
<feature type="region of interest" description="Disordered" evidence="11">
    <location>
        <begin position="167"/>
        <end position="256"/>
    </location>
</feature>
<keyword evidence="5" id="KW-0963">Cytoplasm</keyword>
<keyword evidence="9" id="KW-0007">Acetylation</keyword>
<dbReference type="GO" id="GO:0043161">
    <property type="term" value="P:proteasome-mediated ubiquitin-dependent protein catabolic process"/>
    <property type="evidence" value="ECO:0007669"/>
    <property type="project" value="InterPro"/>
</dbReference>
<evidence type="ECO:0000256" key="10">
    <source>
        <dbReference type="ARBA" id="ARBA00024805"/>
    </source>
</evidence>
<dbReference type="GO" id="GO:0004866">
    <property type="term" value="F:endopeptidase inhibitor activity"/>
    <property type="evidence" value="ECO:0007669"/>
    <property type="project" value="InterPro"/>
</dbReference>